<keyword evidence="1" id="KW-0808">Transferase</keyword>
<feature type="region of interest" description="Disordered" evidence="8">
    <location>
        <begin position="148"/>
        <end position="289"/>
    </location>
</feature>
<keyword evidence="2" id="KW-0479">Metal-binding</keyword>
<feature type="compositionally biased region" description="Basic and acidic residues" evidence="8">
    <location>
        <begin position="1663"/>
        <end position="1686"/>
    </location>
</feature>
<evidence type="ECO:0000256" key="7">
    <source>
        <dbReference type="PROSITE-ProRule" id="PRU10141"/>
    </source>
</evidence>
<dbReference type="Proteomes" id="UP000011668">
    <property type="component" value="Unassembled WGS sequence"/>
</dbReference>
<protein>
    <submittedName>
        <fullName evidence="12">Protein kinase</fullName>
    </submittedName>
</protein>
<dbReference type="InterPro" id="IPR046349">
    <property type="entry name" value="C1-like_sf"/>
</dbReference>
<feature type="compositionally biased region" description="Pro residues" evidence="8">
    <location>
        <begin position="232"/>
        <end position="241"/>
    </location>
</feature>
<feature type="compositionally biased region" description="Polar residues" evidence="8">
    <location>
        <begin position="1564"/>
        <end position="1577"/>
    </location>
</feature>
<evidence type="ECO:0000259" key="9">
    <source>
        <dbReference type="PROSITE" id="PS50011"/>
    </source>
</evidence>
<comment type="caution">
    <text evidence="12">The sequence shown here is derived from an EMBL/GenBank/DDBJ whole genome shotgun (WGS) entry which is preliminary data.</text>
</comment>
<dbReference type="CDD" id="cd06627">
    <property type="entry name" value="STKc_Cdc7_like"/>
    <property type="match status" value="1"/>
</dbReference>
<evidence type="ECO:0000256" key="1">
    <source>
        <dbReference type="ARBA" id="ARBA00022679"/>
    </source>
</evidence>
<accession>L8X4D8</accession>
<feature type="compositionally biased region" description="Basic and acidic residues" evidence="8">
    <location>
        <begin position="1015"/>
        <end position="1027"/>
    </location>
</feature>
<feature type="compositionally biased region" description="Basic residues" evidence="8">
    <location>
        <begin position="761"/>
        <end position="770"/>
    </location>
</feature>
<feature type="compositionally biased region" description="Polar residues" evidence="8">
    <location>
        <begin position="619"/>
        <end position="632"/>
    </location>
</feature>
<dbReference type="Pfam" id="PF00307">
    <property type="entry name" value="CH"/>
    <property type="match status" value="1"/>
</dbReference>
<feature type="compositionally biased region" description="Polar residues" evidence="8">
    <location>
        <begin position="1517"/>
        <end position="1530"/>
    </location>
</feature>
<keyword evidence="5" id="KW-0862">Zinc</keyword>
<dbReference type="InterPro" id="IPR008271">
    <property type="entry name" value="Ser/Thr_kinase_AS"/>
</dbReference>
<dbReference type="InterPro" id="IPR003096">
    <property type="entry name" value="SM22_calponin"/>
</dbReference>
<dbReference type="STRING" id="983506.L8X4D8"/>
<feature type="compositionally biased region" description="Polar residues" evidence="8">
    <location>
        <begin position="26"/>
        <end position="35"/>
    </location>
</feature>
<dbReference type="PROSITE" id="PS50021">
    <property type="entry name" value="CH"/>
    <property type="match status" value="1"/>
</dbReference>
<keyword evidence="6 7" id="KW-0067">ATP-binding</keyword>
<evidence type="ECO:0000256" key="6">
    <source>
        <dbReference type="ARBA" id="ARBA00022840"/>
    </source>
</evidence>
<evidence type="ECO:0000259" key="11">
    <source>
        <dbReference type="PROSITE" id="PS50081"/>
    </source>
</evidence>
<feature type="compositionally biased region" description="Low complexity" evidence="8">
    <location>
        <begin position="250"/>
        <end position="266"/>
    </location>
</feature>
<feature type="compositionally biased region" description="Low complexity" evidence="8">
    <location>
        <begin position="697"/>
        <end position="708"/>
    </location>
</feature>
<dbReference type="Pfam" id="PF00069">
    <property type="entry name" value="Pkinase"/>
    <property type="match status" value="1"/>
</dbReference>
<evidence type="ECO:0000313" key="12">
    <source>
        <dbReference type="EMBL" id="ELU43494.1"/>
    </source>
</evidence>
<dbReference type="PANTHER" id="PTHR48016:SF4">
    <property type="entry name" value="PROTEIN KINASE DOMAIN-CONTAINING PROTEIN"/>
    <property type="match status" value="1"/>
</dbReference>
<feature type="region of interest" description="Disordered" evidence="8">
    <location>
        <begin position="1632"/>
        <end position="1686"/>
    </location>
</feature>
<feature type="compositionally biased region" description="Pro residues" evidence="8">
    <location>
        <begin position="572"/>
        <end position="581"/>
    </location>
</feature>
<dbReference type="GO" id="GO:0005524">
    <property type="term" value="F:ATP binding"/>
    <property type="evidence" value="ECO:0007669"/>
    <property type="project" value="UniProtKB-UniRule"/>
</dbReference>
<dbReference type="SUPFAM" id="SSF56112">
    <property type="entry name" value="Protein kinase-like (PK-like)"/>
    <property type="match status" value="1"/>
</dbReference>
<dbReference type="PROSITE" id="PS50081">
    <property type="entry name" value="ZF_DAG_PE_2"/>
    <property type="match status" value="1"/>
</dbReference>
<feature type="compositionally biased region" description="Basic and acidic residues" evidence="8">
    <location>
        <begin position="803"/>
        <end position="814"/>
    </location>
</feature>
<evidence type="ECO:0000256" key="4">
    <source>
        <dbReference type="ARBA" id="ARBA00022777"/>
    </source>
</evidence>
<evidence type="ECO:0000256" key="3">
    <source>
        <dbReference type="ARBA" id="ARBA00022741"/>
    </source>
</evidence>
<dbReference type="GO" id="GO:0046872">
    <property type="term" value="F:metal ion binding"/>
    <property type="evidence" value="ECO:0007669"/>
    <property type="project" value="UniProtKB-KW"/>
</dbReference>
<keyword evidence="13" id="KW-1185">Reference proteome</keyword>
<feature type="domain" description="Protein kinase" evidence="9">
    <location>
        <begin position="1113"/>
        <end position="1379"/>
    </location>
</feature>
<sequence length="1686" mass="183524">MAAVALINSTHKMDGSSTRPLREQNVPPSSTQGKSFQKIRNIHESLRAGLAKRSSVDLRAEGEPTVKLSKAKQRDTDDGKRRLLGLGLRRTESKAGLGQGGARDSPLARGWTPFRAPTLRIATLSSPDLKNLANGADVTLSIDALVSAPKTKRPSVHNITQGPPPSTPSRTQPQPSSPVSHSPTPRRRPTVPSSSRPDVPPETRSRSTTVSTQTASSASVSRTTSPVRPPRHPPPLLPPTPNQEDEFVTSARPSNPSSPRSGLRSPTSPPITSRASSRGHQPHDSIGVSSPTVVPFWEEIRAAASFIVKELSRQPPQIKDKDWIEVEMRLRPLVRAERMWAPNGTGAAAGNQLGSPSSRGAERERRVFGDALRDGVVLCQFMNKLRPGIVSRVGYKEDGSRNIRNFLYATARYGADPSEMFQDEDLLESTPEAMGSVANALLYLAQLIEEERQSLVVIHDGGKAKSTLYVSASRIVSKTEPVQFDEKPGGMSQANGGRSPYGTLGRQMGVMSNPELASKARAISPTPSTKGRDKSPPPKISPPIPLGHRPSQHRHNGLTVRPNRTPAGSPIPSAPSSPKPAPLSRTASHSPRMTRVVIPESRRTSSPLLDRQRNEGRRSSNGARPLSNDSNAPPQPPSRSPDHMGSLSTFAKQRQSATSIVTNSSLMTESTAAFSSLLDFRSGGYGTMRTTTTEATSPSSGIPSFSRSEANEAAKAVMLADSPKAMRRRLSDIGNPYPDRSSPLSPSPEDLVPGSSPSHLSHLRLSRRDRRSSEAAVDLTRVNEESEEPSVQPSKLLARRRSKILDSDPSKRVARKWPEDFDSALEVDSNPIEELERELMGESNSSATHLEAKPPPVLAPIRIPSPRANVPQPLLSDEPRPSRPILVPRRSKRYSADSGIIPSPREGLLRANSRDASPAPTADSSGLGVGRPPMIRQPSSRNGKRAYVPKGSTPPSSEISERILGQRASPGAGPSPLSTGLPLVSPHVPFPRRASAEFNSGGASRLPTLPSSSETLREDAAEKDQAKDGQPAPEPRPQRPHVPRGRHQSEFDSQRKKLRPGSMDEIGVRRSRIESMFEGVRSEEKLAQPPPSRGQIPRRVLVVKEEGQPAIHYSLGDCIGKGQFGSVYRALNLTTGQMVAVKQLALDGLSAEEVKSLKKEVDLLKSLSHPSIVKYEGMAQDEEHLKSRYVENGSLGQTLKAFGKLNEKLVASYVIRILEGLHYLHQCSVVHCDLKAANILTTKNGNVKLSDFGVSLNLHAMEKVNEVAGTPNWSEFCRSYAYHILTVHPVAPEVIELKGASTKSDIWSLGCVIVELLTGRPPYGDIPNGLTVMFRIVEDERPPIPEGFSPMLRNFLELCFNKDPDLRPSAAILFEHPWLKQKWGAYKELRPQDSIPFLRRVSADLQRSDAVRHLAASLDPTLYNGGALEDSQYLPLARPTIAIPHHSGANTPLEHHFSTNSFSKPMDCNICYEPVRKHALICDHCRIIVHLRCKAESSILACERRHGMRSPRYDGSTPHSPTSGVLSSSPPSHPETLLRASPSGYNKIVGNWKKRSSRAGSPEPGQTSNPANLTPGRTPSIAHSRDSEDRTKNRSSVGSTRRTSSLHSAATGVSALASAPEPVPLHVAAPQRLESKVRHQHRRQVSEAPSTRALSEMTGTRSDVTDRRIRKRDSQNTKHQDGCVLQ</sequence>
<evidence type="ECO:0000256" key="5">
    <source>
        <dbReference type="ARBA" id="ARBA00022833"/>
    </source>
</evidence>
<evidence type="ECO:0000313" key="13">
    <source>
        <dbReference type="Proteomes" id="UP000011668"/>
    </source>
</evidence>
<feature type="domain" description="Calponin-homology (CH)" evidence="10">
    <location>
        <begin position="331"/>
        <end position="452"/>
    </location>
</feature>
<dbReference type="PROSITE" id="PS50011">
    <property type="entry name" value="PROTEIN_KINASE_DOM"/>
    <property type="match status" value="1"/>
</dbReference>
<dbReference type="SMART" id="SM00220">
    <property type="entry name" value="S_TKc"/>
    <property type="match status" value="1"/>
</dbReference>
<feature type="compositionally biased region" description="Low complexity" evidence="8">
    <location>
        <begin position="168"/>
        <end position="183"/>
    </location>
</feature>
<feature type="compositionally biased region" description="Polar residues" evidence="8">
    <location>
        <begin position="1647"/>
        <end position="1662"/>
    </location>
</feature>
<feature type="compositionally biased region" description="Basic and acidic residues" evidence="8">
    <location>
        <begin position="72"/>
        <end position="81"/>
    </location>
</feature>
<dbReference type="PRINTS" id="PR00888">
    <property type="entry name" value="SM22CALPONIN"/>
</dbReference>
<dbReference type="InterPro" id="IPR001715">
    <property type="entry name" value="CH_dom"/>
</dbReference>
<dbReference type="EMBL" id="AFRT01000534">
    <property type="protein sequence ID" value="ELU43494.1"/>
    <property type="molecule type" value="Genomic_DNA"/>
</dbReference>
<feature type="compositionally biased region" description="Polar residues" evidence="8">
    <location>
        <begin position="646"/>
        <end position="656"/>
    </location>
</feature>
<feature type="region of interest" description="Disordered" evidence="8">
    <location>
        <begin position="56"/>
        <end position="113"/>
    </location>
</feature>
<evidence type="ECO:0000259" key="10">
    <source>
        <dbReference type="PROSITE" id="PS50021"/>
    </source>
</evidence>
<feature type="region of interest" description="Disordered" evidence="8">
    <location>
        <begin position="688"/>
        <end position="814"/>
    </location>
</feature>
<feature type="region of interest" description="Disordered" evidence="8">
    <location>
        <begin position="480"/>
        <end position="656"/>
    </location>
</feature>
<dbReference type="OMA" id="FPRRPTH"/>
<dbReference type="OrthoDB" id="8693905at2759"/>
<dbReference type="GO" id="GO:0005737">
    <property type="term" value="C:cytoplasm"/>
    <property type="evidence" value="ECO:0007669"/>
    <property type="project" value="TreeGrafter"/>
</dbReference>
<evidence type="ECO:0000256" key="8">
    <source>
        <dbReference type="SAM" id="MobiDB-lite"/>
    </source>
</evidence>
<dbReference type="GO" id="GO:0004709">
    <property type="term" value="F:MAP kinase kinase kinase activity"/>
    <property type="evidence" value="ECO:0007669"/>
    <property type="project" value="TreeGrafter"/>
</dbReference>
<dbReference type="SUPFAM" id="SSF47576">
    <property type="entry name" value="Calponin-homology domain, CH-domain"/>
    <property type="match status" value="1"/>
</dbReference>
<dbReference type="PROSITE" id="PS00108">
    <property type="entry name" value="PROTEIN_KINASE_ST"/>
    <property type="match status" value="1"/>
</dbReference>
<dbReference type="Gene3D" id="1.10.418.10">
    <property type="entry name" value="Calponin-like domain"/>
    <property type="match status" value="1"/>
</dbReference>
<dbReference type="InterPro" id="IPR017441">
    <property type="entry name" value="Protein_kinase_ATP_BS"/>
</dbReference>
<feature type="region of interest" description="Disordered" evidence="8">
    <location>
        <begin position="343"/>
        <end position="362"/>
    </location>
</feature>
<dbReference type="InterPro" id="IPR050538">
    <property type="entry name" value="MAP_kinase_kinase_kinase"/>
</dbReference>
<dbReference type="PANTHER" id="PTHR48016">
    <property type="entry name" value="MAP KINASE KINASE KINASE SSK2-RELATED-RELATED"/>
    <property type="match status" value="1"/>
</dbReference>
<name>L8X4D8_THACA</name>
<dbReference type="InterPro" id="IPR011009">
    <property type="entry name" value="Kinase-like_dom_sf"/>
</dbReference>
<dbReference type="PROSITE" id="PS00479">
    <property type="entry name" value="ZF_DAG_PE_1"/>
    <property type="match status" value="1"/>
</dbReference>
<feature type="compositionally biased region" description="Polar residues" evidence="8">
    <location>
        <begin position="7"/>
        <end position="19"/>
    </location>
</feature>
<dbReference type="PROSITE" id="PS00107">
    <property type="entry name" value="PROTEIN_KINASE_ATP"/>
    <property type="match status" value="1"/>
</dbReference>
<gene>
    <name evidence="12" type="ORF">AG1IA_02475</name>
</gene>
<dbReference type="Gene3D" id="1.10.510.10">
    <property type="entry name" value="Transferase(Phosphotransferase) domain 1"/>
    <property type="match status" value="1"/>
</dbReference>
<feature type="compositionally biased region" description="Basic and acidic residues" evidence="8">
    <location>
        <begin position="1583"/>
        <end position="1592"/>
    </location>
</feature>
<feature type="region of interest" description="Disordered" evidence="8">
    <location>
        <begin position="1509"/>
        <end position="1613"/>
    </location>
</feature>
<keyword evidence="4 12" id="KW-0418">Kinase</keyword>
<evidence type="ECO:0000256" key="2">
    <source>
        <dbReference type="ARBA" id="ARBA00022723"/>
    </source>
</evidence>
<reference evidence="12 13" key="1">
    <citation type="journal article" date="2013" name="Nat. Commun.">
        <title>The evolution and pathogenic mechanisms of the rice sheath blight pathogen.</title>
        <authorList>
            <person name="Zheng A."/>
            <person name="Lin R."/>
            <person name="Xu L."/>
            <person name="Qin P."/>
            <person name="Tang C."/>
            <person name="Ai P."/>
            <person name="Zhang D."/>
            <person name="Liu Y."/>
            <person name="Sun Z."/>
            <person name="Feng H."/>
            <person name="Wang Y."/>
            <person name="Chen Y."/>
            <person name="Liang X."/>
            <person name="Fu R."/>
            <person name="Li Q."/>
            <person name="Zhang J."/>
            <person name="Yu X."/>
            <person name="Xie Z."/>
            <person name="Ding L."/>
            <person name="Guan P."/>
            <person name="Tang J."/>
            <person name="Liang Y."/>
            <person name="Wang S."/>
            <person name="Deng Q."/>
            <person name="Li S."/>
            <person name="Zhu J."/>
            <person name="Wang L."/>
            <person name="Liu H."/>
            <person name="Li P."/>
        </authorList>
    </citation>
    <scope>NUCLEOTIDE SEQUENCE [LARGE SCALE GENOMIC DNA]</scope>
    <source>
        <strain evidence="13">AG-1 IA</strain>
    </source>
</reference>
<dbReference type="InterPro" id="IPR002219">
    <property type="entry name" value="PKC_DAG/PE"/>
</dbReference>
<dbReference type="Gene3D" id="3.30.60.20">
    <property type="match status" value="1"/>
</dbReference>
<feature type="region of interest" description="Disordered" evidence="8">
    <location>
        <begin position="835"/>
        <end position="1070"/>
    </location>
</feature>
<dbReference type="HOGENOM" id="CLU_242226_0_0_1"/>
<keyword evidence="3 7" id="KW-0547">Nucleotide-binding</keyword>
<feature type="binding site" evidence="7">
    <location>
        <position position="1142"/>
    </location>
    <ligand>
        <name>ATP</name>
        <dbReference type="ChEBI" id="CHEBI:30616"/>
    </ligand>
</feature>
<proteinExistence type="predicted"/>
<dbReference type="SUPFAM" id="SSF57889">
    <property type="entry name" value="Cysteine-rich domain"/>
    <property type="match status" value="1"/>
</dbReference>
<feature type="compositionally biased region" description="Low complexity" evidence="8">
    <location>
        <begin position="206"/>
        <end position="226"/>
    </location>
</feature>
<feature type="domain" description="Phorbol-ester/DAG-type" evidence="11">
    <location>
        <begin position="1454"/>
        <end position="1502"/>
    </location>
</feature>
<feature type="region of interest" description="Disordered" evidence="8">
    <location>
        <begin position="1"/>
        <end position="36"/>
    </location>
</feature>
<dbReference type="InterPro" id="IPR000719">
    <property type="entry name" value="Prot_kinase_dom"/>
</dbReference>
<organism evidence="12 13">
    <name type="scientific">Thanatephorus cucumeris (strain AG1-IA)</name>
    <name type="common">Rice sheath blight fungus</name>
    <name type="synonym">Rhizoctonia solani</name>
    <dbReference type="NCBI Taxonomy" id="983506"/>
    <lineage>
        <taxon>Eukaryota</taxon>
        <taxon>Fungi</taxon>
        <taxon>Dikarya</taxon>
        <taxon>Basidiomycota</taxon>
        <taxon>Agaricomycotina</taxon>
        <taxon>Agaricomycetes</taxon>
        <taxon>Cantharellales</taxon>
        <taxon>Ceratobasidiaceae</taxon>
        <taxon>Rhizoctonia</taxon>
        <taxon>Rhizoctonia solani AG-1</taxon>
    </lineage>
</organism>
<dbReference type="InterPro" id="IPR036872">
    <property type="entry name" value="CH_dom_sf"/>
</dbReference>
<feature type="compositionally biased region" description="Low complexity" evidence="8">
    <location>
        <begin position="1594"/>
        <end position="1605"/>
    </location>
</feature>